<accession>A0A0G2G0G5</accession>
<name>A0A0G2G0G5_9PEZI</name>
<gene>
    <name evidence="1" type="ORF">UCDDA912_g00142</name>
</gene>
<dbReference type="Proteomes" id="UP000034680">
    <property type="component" value="Unassembled WGS sequence"/>
</dbReference>
<evidence type="ECO:0000313" key="2">
    <source>
        <dbReference type="Proteomes" id="UP000034680"/>
    </source>
</evidence>
<dbReference type="STRING" id="1214573.A0A0G2G0G5"/>
<dbReference type="SUPFAM" id="SSF55486">
    <property type="entry name" value="Metalloproteases ('zincins'), catalytic domain"/>
    <property type="match status" value="1"/>
</dbReference>
<proteinExistence type="predicted"/>
<dbReference type="Gene3D" id="3.40.390.10">
    <property type="entry name" value="Collagenase (Catalytic Domain)"/>
    <property type="match status" value="1"/>
</dbReference>
<sequence length="177" mass="20261">MNLGWIPEKPGVPDKHYRPTILHEFGHALGLTHEHQNYTEAWKWNMQAVYDYFAEEPNKWDPDTVDCNVFRVCKGKLPRKHFLDRGSIMLYAFPKQLFTDGEGTSENYELSDMDKAAMLVRYPGRDPGGYKKTVAMMSDKDGEFFIMRSCMGMEEDPVLLANSAVVGDWWPLGTSAS</sequence>
<organism evidence="1 2">
    <name type="scientific">Diaporthe ampelina</name>
    <dbReference type="NCBI Taxonomy" id="1214573"/>
    <lineage>
        <taxon>Eukaryota</taxon>
        <taxon>Fungi</taxon>
        <taxon>Dikarya</taxon>
        <taxon>Ascomycota</taxon>
        <taxon>Pezizomycotina</taxon>
        <taxon>Sordariomycetes</taxon>
        <taxon>Sordariomycetidae</taxon>
        <taxon>Diaporthales</taxon>
        <taxon>Diaporthaceae</taxon>
        <taxon>Diaporthe</taxon>
    </lineage>
</organism>
<dbReference type="EMBL" id="LCUC01000007">
    <property type="protein sequence ID" value="KKY39827.1"/>
    <property type="molecule type" value="Genomic_DNA"/>
</dbReference>
<protein>
    <submittedName>
        <fullName evidence="1">Putative myroilysin</fullName>
    </submittedName>
</protein>
<dbReference type="AlphaFoldDB" id="A0A0G2G0G5"/>
<comment type="caution">
    <text evidence="1">The sequence shown here is derived from an EMBL/GenBank/DDBJ whole genome shotgun (WGS) entry which is preliminary data.</text>
</comment>
<dbReference type="InterPro" id="IPR024079">
    <property type="entry name" value="MetalloPept_cat_dom_sf"/>
</dbReference>
<dbReference type="GO" id="GO:0008237">
    <property type="term" value="F:metallopeptidase activity"/>
    <property type="evidence" value="ECO:0007669"/>
    <property type="project" value="InterPro"/>
</dbReference>
<reference evidence="1 2" key="1">
    <citation type="submission" date="2015-05" db="EMBL/GenBank/DDBJ databases">
        <title>Distinctive expansion of gene families associated with plant cell wall degradation and secondary metabolism in the genomes of grapevine trunk pathogens.</title>
        <authorList>
            <person name="Lawrence D.P."/>
            <person name="Travadon R."/>
            <person name="Rolshausen P.E."/>
            <person name="Baumgartner K."/>
        </authorList>
    </citation>
    <scope>NUCLEOTIDE SEQUENCE [LARGE SCALE GENOMIC DNA]</scope>
    <source>
        <strain evidence="1">DA912</strain>
    </source>
</reference>
<dbReference type="OrthoDB" id="291007at2759"/>
<reference evidence="1 2" key="2">
    <citation type="submission" date="2015-05" db="EMBL/GenBank/DDBJ databases">
        <authorList>
            <person name="Morales-Cruz A."/>
            <person name="Amrine K.C."/>
            <person name="Cantu D."/>
        </authorList>
    </citation>
    <scope>NUCLEOTIDE SEQUENCE [LARGE SCALE GENOMIC DNA]</scope>
    <source>
        <strain evidence="1">DA912</strain>
    </source>
</reference>
<evidence type="ECO:0000313" key="1">
    <source>
        <dbReference type="EMBL" id="KKY39827.1"/>
    </source>
</evidence>
<keyword evidence="2" id="KW-1185">Reference proteome</keyword>